<evidence type="ECO:0000256" key="3">
    <source>
        <dbReference type="ARBA" id="ARBA00022670"/>
    </source>
</evidence>
<organism evidence="9 10">
    <name type="scientific">Candidatus Olsenella pullistercoris</name>
    <dbReference type="NCBI Taxonomy" id="2838712"/>
    <lineage>
        <taxon>Bacteria</taxon>
        <taxon>Bacillati</taxon>
        <taxon>Actinomycetota</taxon>
        <taxon>Coriobacteriia</taxon>
        <taxon>Coriobacteriales</taxon>
        <taxon>Atopobiaceae</taxon>
        <taxon>Olsenella</taxon>
    </lineage>
</organism>
<dbReference type="SUPFAM" id="SSF101821">
    <property type="entry name" value="Aminopeptidase/glucanase lid domain"/>
    <property type="match status" value="1"/>
</dbReference>
<comment type="cofactor">
    <cofactor evidence="8">
        <name>a divalent metal cation</name>
        <dbReference type="ChEBI" id="CHEBI:60240"/>
    </cofactor>
    <text evidence="8">Binds 2 divalent metal cations per subunit.</text>
</comment>
<name>A0A9D2EYQ6_9ACTN</name>
<dbReference type="AlphaFoldDB" id="A0A9D2EYQ6"/>
<dbReference type="GO" id="GO:0004177">
    <property type="term" value="F:aminopeptidase activity"/>
    <property type="evidence" value="ECO:0007669"/>
    <property type="project" value="UniProtKB-UniRule"/>
</dbReference>
<dbReference type="SUPFAM" id="SSF53187">
    <property type="entry name" value="Zn-dependent exopeptidases"/>
    <property type="match status" value="1"/>
</dbReference>
<reference evidence="9" key="2">
    <citation type="submission" date="2021-04" db="EMBL/GenBank/DDBJ databases">
        <authorList>
            <person name="Gilroy R."/>
        </authorList>
    </citation>
    <scope>NUCLEOTIDE SEQUENCE</scope>
    <source>
        <strain evidence="9">ChiHjej12B11-14209</strain>
    </source>
</reference>
<dbReference type="InterPro" id="IPR023367">
    <property type="entry name" value="Peptidase_M42_dom2"/>
</dbReference>
<feature type="binding site" evidence="8">
    <location>
        <position position="184"/>
    </location>
    <ligand>
        <name>Zn(2+)</name>
        <dbReference type="ChEBI" id="CHEBI:29105"/>
        <label>2</label>
    </ligand>
</feature>
<dbReference type="Proteomes" id="UP000824062">
    <property type="component" value="Unassembled WGS sequence"/>
</dbReference>
<evidence type="ECO:0000313" key="10">
    <source>
        <dbReference type="Proteomes" id="UP000824062"/>
    </source>
</evidence>
<evidence type="ECO:0000256" key="5">
    <source>
        <dbReference type="ARBA" id="ARBA00022801"/>
    </source>
</evidence>
<dbReference type="GO" id="GO:0006508">
    <property type="term" value="P:proteolysis"/>
    <property type="evidence" value="ECO:0007669"/>
    <property type="project" value="UniProtKB-KW"/>
</dbReference>
<evidence type="ECO:0000256" key="7">
    <source>
        <dbReference type="PIRSR" id="PIRSR001123-1"/>
    </source>
</evidence>
<dbReference type="InterPro" id="IPR051464">
    <property type="entry name" value="Peptidase_M42_aminopept"/>
</dbReference>
<gene>
    <name evidence="9" type="ORF">IAA19_02570</name>
</gene>
<dbReference type="Gene3D" id="3.40.630.10">
    <property type="entry name" value="Zn peptidases"/>
    <property type="match status" value="1"/>
</dbReference>
<dbReference type="InterPro" id="IPR008007">
    <property type="entry name" value="Peptidase_M42"/>
</dbReference>
<keyword evidence="5" id="KW-0378">Hydrolase</keyword>
<evidence type="ECO:0000256" key="4">
    <source>
        <dbReference type="ARBA" id="ARBA00022723"/>
    </source>
</evidence>
<comment type="caution">
    <text evidence="9">The sequence shown here is derived from an EMBL/GenBank/DDBJ whole genome shotgun (WGS) entry which is preliminary data.</text>
</comment>
<accession>A0A9D2EYQ6</accession>
<evidence type="ECO:0000256" key="8">
    <source>
        <dbReference type="PIRSR" id="PIRSR001123-2"/>
    </source>
</evidence>
<dbReference type="Pfam" id="PF05343">
    <property type="entry name" value="Peptidase_M42"/>
    <property type="match status" value="1"/>
</dbReference>
<feature type="binding site" evidence="8">
    <location>
        <position position="184"/>
    </location>
    <ligand>
        <name>Zn(2+)</name>
        <dbReference type="ChEBI" id="CHEBI:29105"/>
        <label>1</label>
    </ligand>
</feature>
<feature type="active site" description="Proton acceptor" evidence="7">
    <location>
        <position position="216"/>
    </location>
</feature>
<evidence type="ECO:0000256" key="2">
    <source>
        <dbReference type="ARBA" id="ARBA00022438"/>
    </source>
</evidence>
<feature type="binding site" evidence="8">
    <location>
        <position position="217"/>
    </location>
    <ligand>
        <name>Zn(2+)</name>
        <dbReference type="ChEBI" id="CHEBI:29105"/>
        <label>2</label>
    </ligand>
</feature>
<dbReference type="PANTHER" id="PTHR32481:SF0">
    <property type="entry name" value="AMINOPEPTIDASE YPDE-RELATED"/>
    <property type="match status" value="1"/>
</dbReference>
<dbReference type="Gene3D" id="2.40.30.40">
    <property type="entry name" value="Peptidase M42, domain 2"/>
    <property type="match status" value="1"/>
</dbReference>
<sequence length="359" mass="38600">MNFNDSEVVSLVESLSNARGCSGFEDETLEAARAFCEPFATIEENSLRCGFVVPKSFAGDKPVVMLDAHGDEVGLMVKSIRDNGCLTFIQLGRYTSGTLGGQDVLVRTVDGNWIPGVVGIKPPHFMSEAERASHATPEMTIDVGATSKQDAVENFRVGIGEPVVPATRFTWDKKNRVMFGKAFDCRVGVAAMLLALRELSTLDLPFDVVASISAQEEVGERGVASAVRRFEPTLCYMFEGCPADDTFGPEADMQARIKRGPMFRYADVCMITNPRYQRFVLGVAERAGIPAQASVREGGGTDGGVAHVMANGIPCVVSGVPSRYVHAGCSIAALDDVENAARLCVEVLSQLTPEDASRF</sequence>
<reference evidence="9" key="1">
    <citation type="journal article" date="2021" name="PeerJ">
        <title>Extensive microbial diversity within the chicken gut microbiome revealed by metagenomics and culture.</title>
        <authorList>
            <person name="Gilroy R."/>
            <person name="Ravi A."/>
            <person name="Getino M."/>
            <person name="Pursley I."/>
            <person name="Horton D.L."/>
            <person name="Alikhan N.F."/>
            <person name="Baker D."/>
            <person name="Gharbi K."/>
            <person name="Hall N."/>
            <person name="Watson M."/>
            <person name="Adriaenssens E.M."/>
            <person name="Foster-Nyarko E."/>
            <person name="Jarju S."/>
            <person name="Secka A."/>
            <person name="Antonio M."/>
            <person name="Oren A."/>
            <person name="Chaudhuri R.R."/>
            <person name="La Ragione R."/>
            <person name="Hildebrand F."/>
            <person name="Pallen M.J."/>
        </authorList>
    </citation>
    <scope>NUCLEOTIDE SEQUENCE</scope>
    <source>
        <strain evidence="9">ChiHjej12B11-14209</strain>
    </source>
</reference>
<evidence type="ECO:0000313" key="9">
    <source>
        <dbReference type="EMBL" id="HIZ45887.1"/>
    </source>
</evidence>
<dbReference type="EMBL" id="DXBM01000025">
    <property type="protein sequence ID" value="HIZ45887.1"/>
    <property type="molecule type" value="Genomic_DNA"/>
</dbReference>
<comment type="similarity">
    <text evidence="1 6">Belongs to the peptidase M42 family.</text>
</comment>
<feature type="binding site" evidence="8">
    <location>
        <position position="69"/>
    </location>
    <ligand>
        <name>Zn(2+)</name>
        <dbReference type="ChEBI" id="CHEBI:29105"/>
        <label>1</label>
    </ligand>
</feature>
<evidence type="ECO:0000256" key="6">
    <source>
        <dbReference type="PIRNR" id="PIRNR001123"/>
    </source>
</evidence>
<keyword evidence="3" id="KW-0645">Protease</keyword>
<evidence type="ECO:0000256" key="1">
    <source>
        <dbReference type="ARBA" id="ARBA00006272"/>
    </source>
</evidence>
<dbReference type="PIRSF" id="PIRSF001123">
    <property type="entry name" value="PepA_GA"/>
    <property type="match status" value="1"/>
</dbReference>
<protein>
    <submittedName>
        <fullName evidence="9">M20/M25/M40 family metallo-hydrolase</fullName>
    </submittedName>
</protein>
<keyword evidence="2" id="KW-0031">Aminopeptidase</keyword>
<dbReference type="PANTHER" id="PTHR32481">
    <property type="entry name" value="AMINOPEPTIDASE"/>
    <property type="match status" value="1"/>
</dbReference>
<dbReference type="GO" id="GO:0046872">
    <property type="term" value="F:metal ion binding"/>
    <property type="evidence" value="ECO:0007669"/>
    <property type="project" value="UniProtKB-UniRule"/>
</dbReference>
<feature type="binding site" evidence="8">
    <location>
        <position position="326"/>
    </location>
    <ligand>
        <name>Zn(2+)</name>
        <dbReference type="ChEBI" id="CHEBI:29105"/>
        <label>2</label>
    </ligand>
</feature>
<keyword evidence="4 8" id="KW-0479">Metal-binding</keyword>
<feature type="binding site" evidence="8">
    <location>
        <position position="239"/>
    </location>
    <ligand>
        <name>Zn(2+)</name>
        <dbReference type="ChEBI" id="CHEBI:29105"/>
        <label>1</label>
    </ligand>
</feature>
<proteinExistence type="inferred from homology"/>